<accession>A0A4V3CQV2</accession>
<gene>
    <name evidence="4" type="ORF">EV211_14710</name>
</gene>
<name>A0A4V3CQV2_9FIRM</name>
<dbReference type="PROSITE" id="PS50977">
    <property type="entry name" value="HTH_TETR_2"/>
    <property type="match status" value="1"/>
</dbReference>
<dbReference type="EMBL" id="SNXO01000047">
    <property type="protein sequence ID" value="TDP49412.1"/>
    <property type="molecule type" value="Genomic_DNA"/>
</dbReference>
<dbReference type="Pfam" id="PF00440">
    <property type="entry name" value="TetR_N"/>
    <property type="match status" value="1"/>
</dbReference>
<evidence type="ECO:0000256" key="1">
    <source>
        <dbReference type="ARBA" id="ARBA00023125"/>
    </source>
</evidence>
<dbReference type="GO" id="GO:0003677">
    <property type="term" value="F:DNA binding"/>
    <property type="evidence" value="ECO:0007669"/>
    <property type="project" value="UniProtKB-UniRule"/>
</dbReference>
<protein>
    <submittedName>
        <fullName evidence="4">TetR family transcriptional regulator</fullName>
    </submittedName>
</protein>
<proteinExistence type="predicted"/>
<dbReference type="PRINTS" id="PR00455">
    <property type="entry name" value="HTHTETR"/>
</dbReference>
<keyword evidence="5" id="KW-1185">Reference proteome</keyword>
<dbReference type="PANTHER" id="PTHR43479">
    <property type="entry name" value="ACREF/ENVCD OPERON REPRESSOR-RELATED"/>
    <property type="match status" value="1"/>
</dbReference>
<evidence type="ECO:0000313" key="4">
    <source>
        <dbReference type="EMBL" id="TDP49412.1"/>
    </source>
</evidence>
<evidence type="ECO:0000259" key="3">
    <source>
        <dbReference type="PROSITE" id="PS50977"/>
    </source>
</evidence>
<dbReference type="AlphaFoldDB" id="A0A4V3CQV2"/>
<dbReference type="RefSeq" id="WP_133529206.1">
    <property type="nucleotide sequence ID" value="NZ_SNXO01000047.1"/>
</dbReference>
<sequence length="183" mass="20940">MAEVRGKRARSRKLIMHAAKGLFEEKGIRNVTFNDIAERADMCRTTVFNHFATINELMIALAEEEVNDIMDYCDDTKLHGKKLIMAMFDKLIEDTANYPALTSTLTANSIINAQERKTIGRIEQLIIDNVGDMTPKEKEKKVVMLTGSYYGLVNHYFINGNIFDPKNMKRQFGLMAKEILKEE</sequence>
<feature type="DNA-binding region" description="H-T-H motif" evidence="2">
    <location>
        <begin position="32"/>
        <end position="51"/>
    </location>
</feature>
<evidence type="ECO:0000256" key="2">
    <source>
        <dbReference type="PROSITE-ProRule" id="PRU00335"/>
    </source>
</evidence>
<dbReference type="InterPro" id="IPR001647">
    <property type="entry name" value="HTH_TetR"/>
</dbReference>
<dbReference type="Gene3D" id="1.10.357.10">
    <property type="entry name" value="Tetracycline Repressor, domain 2"/>
    <property type="match status" value="1"/>
</dbReference>
<evidence type="ECO:0000313" key="5">
    <source>
        <dbReference type="Proteomes" id="UP000295500"/>
    </source>
</evidence>
<dbReference type="OrthoDB" id="113732at2"/>
<comment type="caution">
    <text evidence="4">The sequence shown here is derived from an EMBL/GenBank/DDBJ whole genome shotgun (WGS) entry which is preliminary data.</text>
</comment>
<keyword evidence="1 2" id="KW-0238">DNA-binding</keyword>
<organism evidence="4 5">
    <name type="scientific">Aminicella lysinilytica</name>
    <dbReference type="NCBI Taxonomy" id="433323"/>
    <lineage>
        <taxon>Bacteria</taxon>
        <taxon>Bacillati</taxon>
        <taxon>Bacillota</taxon>
        <taxon>Clostridia</taxon>
        <taxon>Peptostreptococcales</taxon>
        <taxon>Anaerovoracaceae</taxon>
        <taxon>Aminicella</taxon>
    </lineage>
</organism>
<reference evidence="4 5" key="1">
    <citation type="submission" date="2019-03" db="EMBL/GenBank/DDBJ databases">
        <title>Genomic Encyclopedia of Type Strains, Phase IV (KMG-IV): sequencing the most valuable type-strain genomes for metagenomic binning, comparative biology and taxonomic classification.</title>
        <authorList>
            <person name="Goeker M."/>
        </authorList>
    </citation>
    <scope>NUCLEOTIDE SEQUENCE [LARGE SCALE GENOMIC DNA]</scope>
    <source>
        <strain evidence="4 5">DSM 28287</strain>
    </source>
</reference>
<dbReference type="InterPro" id="IPR009057">
    <property type="entry name" value="Homeodomain-like_sf"/>
</dbReference>
<dbReference type="Proteomes" id="UP000295500">
    <property type="component" value="Unassembled WGS sequence"/>
</dbReference>
<dbReference type="InterPro" id="IPR050624">
    <property type="entry name" value="HTH-type_Tx_Regulator"/>
</dbReference>
<dbReference type="PANTHER" id="PTHR43479:SF11">
    <property type="entry name" value="ACREF_ENVCD OPERON REPRESSOR-RELATED"/>
    <property type="match status" value="1"/>
</dbReference>
<dbReference type="SUPFAM" id="SSF46689">
    <property type="entry name" value="Homeodomain-like"/>
    <property type="match status" value="1"/>
</dbReference>
<feature type="domain" description="HTH tetR-type" evidence="3">
    <location>
        <begin position="9"/>
        <end position="69"/>
    </location>
</feature>